<protein>
    <submittedName>
        <fullName evidence="1">Uncharacterized protein</fullName>
    </submittedName>
</protein>
<proteinExistence type="predicted"/>
<evidence type="ECO:0000313" key="1">
    <source>
        <dbReference type="EMBL" id="KAF7686796.1"/>
    </source>
</evidence>
<dbReference type="EMBL" id="JABFDY010000028">
    <property type="protein sequence ID" value="KAF7686796.1"/>
    <property type="molecule type" value="Genomic_DNA"/>
</dbReference>
<name>A0A8T0A6X5_SILME</name>
<keyword evidence="2" id="KW-1185">Reference proteome</keyword>
<dbReference type="Proteomes" id="UP000606274">
    <property type="component" value="Unassembled WGS sequence"/>
</dbReference>
<reference evidence="1" key="1">
    <citation type="submission" date="2020-08" db="EMBL/GenBank/DDBJ databases">
        <title>Chromosome-level assembly of Southern catfish (Silurus meridionalis) provides insights into visual adaptation to the nocturnal and benthic lifestyles.</title>
        <authorList>
            <person name="Zhang Y."/>
            <person name="Wang D."/>
            <person name="Peng Z."/>
        </authorList>
    </citation>
    <scope>NUCLEOTIDE SEQUENCE</scope>
    <source>
        <strain evidence="1">SWU-2019-XX</strain>
        <tissue evidence="1">Muscle</tissue>
    </source>
</reference>
<comment type="caution">
    <text evidence="1">The sequence shown here is derived from an EMBL/GenBank/DDBJ whole genome shotgun (WGS) entry which is preliminary data.</text>
</comment>
<dbReference type="InterPro" id="IPR016187">
    <property type="entry name" value="CTDL_fold"/>
</dbReference>
<organism evidence="1 2">
    <name type="scientific">Silurus meridionalis</name>
    <name type="common">Southern catfish</name>
    <name type="synonym">Silurus soldatovi meridionalis</name>
    <dbReference type="NCBI Taxonomy" id="175797"/>
    <lineage>
        <taxon>Eukaryota</taxon>
        <taxon>Metazoa</taxon>
        <taxon>Chordata</taxon>
        <taxon>Craniata</taxon>
        <taxon>Vertebrata</taxon>
        <taxon>Euteleostomi</taxon>
        <taxon>Actinopterygii</taxon>
        <taxon>Neopterygii</taxon>
        <taxon>Teleostei</taxon>
        <taxon>Ostariophysi</taxon>
        <taxon>Siluriformes</taxon>
        <taxon>Siluridae</taxon>
        <taxon>Silurus</taxon>
    </lineage>
</organism>
<evidence type="ECO:0000313" key="2">
    <source>
        <dbReference type="Proteomes" id="UP000606274"/>
    </source>
</evidence>
<dbReference type="SUPFAM" id="SSF56436">
    <property type="entry name" value="C-type lectin-like"/>
    <property type="match status" value="1"/>
</dbReference>
<sequence>MTKMTWSSAQNYCRMKYTDLAIILSDTDKLRLKKEAANFPTRRQTVKLQVKSDGSVFDPAVQSSILDQIKQKLKENGMLENTTVTWAVQPDGNIFHKKKKNDP</sequence>
<gene>
    <name evidence="1" type="ORF">HF521_015189</name>
</gene>
<dbReference type="AlphaFoldDB" id="A0A8T0A6X5"/>
<accession>A0A8T0A6X5</accession>